<feature type="domain" description="HTH araC/xylS-type" evidence="4">
    <location>
        <begin position="197"/>
        <end position="298"/>
    </location>
</feature>
<dbReference type="PROSITE" id="PS00041">
    <property type="entry name" value="HTH_ARAC_FAMILY_1"/>
    <property type="match status" value="1"/>
</dbReference>
<dbReference type="PANTHER" id="PTHR46796">
    <property type="entry name" value="HTH-TYPE TRANSCRIPTIONAL ACTIVATOR RHAS-RELATED"/>
    <property type="match status" value="1"/>
</dbReference>
<evidence type="ECO:0000313" key="6">
    <source>
        <dbReference type="Proteomes" id="UP001500466"/>
    </source>
</evidence>
<organism evidence="5 6">
    <name type="scientific">Yinghuangia aomiensis</name>
    <dbReference type="NCBI Taxonomy" id="676205"/>
    <lineage>
        <taxon>Bacteria</taxon>
        <taxon>Bacillati</taxon>
        <taxon>Actinomycetota</taxon>
        <taxon>Actinomycetes</taxon>
        <taxon>Kitasatosporales</taxon>
        <taxon>Streptomycetaceae</taxon>
        <taxon>Yinghuangia</taxon>
    </lineage>
</organism>
<evidence type="ECO:0000256" key="1">
    <source>
        <dbReference type="ARBA" id="ARBA00023015"/>
    </source>
</evidence>
<dbReference type="InterPro" id="IPR018060">
    <property type="entry name" value="HTH_AraC"/>
</dbReference>
<name>A0ABP9IG78_9ACTN</name>
<dbReference type="Proteomes" id="UP001500466">
    <property type="component" value="Unassembled WGS sequence"/>
</dbReference>
<dbReference type="PROSITE" id="PS01124">
    <property type="entry name" value="HTH_ARAC_FAMILY_2"/>
    <property type="match status" value="1"/>
</dbReference>
<gene>
    <name evidence="5" type="ORF">GCM10023205_81690</name>
</gene>
<reference evidence="6" key="1">
    <citation type="journal article" date="2019" name="Int. J. Syst. Evol. Microbiol.">
        <title>The Global Catalogue of Microorganisms (GCM) 10K type strain sequencing project: providing services to taxonomists for standard genome sequencing and annotation.</title>
        <authorList>
            <consortium name="The Broad Institute Genomics Platform"/>
            <consortium name="The Broad Institute Genome Sequencing Center for Infectious Disease"/>
            <person name="Wu L."/>
            <person name="Ma J."/>
        </authorList>
    </citation>
    <scope>NUCLEOTIDE SEQUENCE [LARGE SCALE GENOMIC DNA]</scope>
    <source>
        <strain evidence="6">JCM 17986</strain>
    </source>
</reference>
<keyword evidence="6" id="KW-1185">Reference proteome</keyword>
<evidence type="ECO:0000256" key="3">
    <source>
        <dbReference type="ARBA" id="ARBA00023163"/>
    </source>
</evidence>
<dbReference type="Pfam" id="PF14525">
    <property type="entry name" value="AraC_binding_2"/>
    <property type="match status" value="1"/>
</dbReference>
<dbReference type="InterPro" id="IPR009057">
    <property type="entry name" value="Homeodomain-like_sf"/>
</dbReference>
<keyword evidence="2" id="KW-0238">DNA-binding</keyword>
<evidence type="ECO:0000313" key="5">
    <source>
        <dbReference type="EMBL" id="GAA4996194.1"/>
    </source>
</evidence>
<protein>
    <submittedName>
        <fullName evidence="5">Helix-turn-helix domain-containing protein</fullName>
    </submittedName>
</protein>
<dbReference type="InterPro" id="IPR035418">
    <property type="entry name" value="AraC-bd_2"/>
</dbReference>
<sequence>MRDCIVELDAAPFDRAVAADPGYTGWAYLLDLGSISITDVGSDPARVARTARAIRRSSDDFYHLSIAQHPSRAWQAEHHARMAAGDAVLLDCTQPFWLAADNFAHHVVVSVSQSDLTRTFRMERDLLGRRISARNTMLRVLTAAIGELGKEPGSLPSGWETEIGHTVTELIVSTLRLEETGRPADAGAGLGHRAQPLRMQDFVRRHIAEPGLSTRTLAGAFEVSRRYVEVVFHDAGLSPSRFIRETRLGLAARVLADPRQSHRSVAAIARSVGIESPTAFARTFRARYDLSPTDFRHSATQL</sequence>
<evidence type="ECO:0000256" key="2">
    <source>
        <dbReference type="ARBA" id="ARBA00023125"/>
    </source>
</evidence>
<evidence type="ECO:0000259" key="4">
    <source>
        <dbReference type="PROSITE" id="PS01124"/>
    </source>
</evidence>
<dbReference type="Pfam" id="PF12833">
    <property type="entry name" value="HTH_18"/>
    <property type="match status" value="1"/>
</dbReference>
<dbReference type="SUPFAM" id="SSF46689">
    <property type="entry name" value="Homeodomain-like"/>
    <property type="match status" value="1"/>
</dbReference>
<comment type="caution">
    <text evidence="5">The sequence shown here is derived from an EMBL/GenBank/DDBJ whole genome shotgun (WGS) entry which is preliminary data.</text>
</comment>
<accession>A0ABP9IG78</accession>
<dbReference type="PANTHER" id="PTHR46796:SF6">
    <property type="entry name" value="ARAC SUBFAMILY"/>
    <property type="match status" value="1"/>
</dbReference>
<dbReference type="EMBL" id="BAABHS010000060">
    <property type="protein sequence ID" value="GAA4996194.1"/>
    <property type="molecule type" value="Genomic_DNA"/>
</dbReference>
<dbReference type="InterPro" id="IPR018062">
    <property type="entry name" value="HTH_AraC-typ_CS"/>
</dbReference>
<dbReference type="InterPro" id="IPR050204">
    <property type="entry name" value="AraC_XylS_family_regulators"/>
</dbReference>
<dbReference type="SMART" id="SM00342">
    <property type="entry name" value="HTH_ARAC"/>
    <property type="match status" value="1"/>
</dbReference>
<keyword evidence="1" id="KW-0805">Transcription regulation</keyword>
<dbReference type="Gene3D" id="1.10.10.60">
    <property type="entry name" value="Homeodomain-like"/>
    <property type="match status" value="1"/>
</dbReference>
<proteinExistence type="predicted"/>
<keyword evidence="3" id="KW-0804">Transcription</keyword>